<evidence type="ECO:0008006" key="10">
    <source>
        <dbReference type="Google" id="ProtNLM"/>
    </source>
</evidence>
<comment type="subcellular location">
    <subcellularLocation>
        <location evidence="1 7">Cell membrane</location>
        <topology evidence="1 7">Multi-pass membrane protein</topology>
    </subcellularLocation>
</comment>
<accession>A0A0M0L753</accession>
<dbReference type="InterPro" id="IPR037185">
    <property type="entry name" value="EmrE-like"/>
</dbReference>
<dbReference type="GO" id="GO:0005886">
    <property type="term" value="C:plasma membrane"/>
    <property type="evidence" value="ECO:0007669"/>
    <property type="project" value="UniProtKB-SubCell"/>
</dbReference>
<evidence type="ECO:0000256" key="2">
    <source>
        <dbReference type="ARBA" id="ARBA00022448"/>
    </source>
</evidence>
<keyword evidence="2" id="KW-0813">Transport</keyword>
<dbReference type="OrthoDB" id="21828at2"/>
<dbReference type="PANTHER" id="PTHR30561:SF1">
    <property type="entry name" value="MULTIDRUG TRANSPORTER EMRE"/>
    <property type="match status" value="1"/>
</dbReference>
<sequence>MISYFTLALAIVAEVFGSSMLKASNGFSRVLPIVGIAVGYAIAFYSLSIALKGLPLGMVYATWSGVGTILTVLTGILFFQETINRKGALGIFILLVGITLLNFTK</sequence>
<dbReference type="InterPro" id="IPR045324">
    <property type="entry name" value="Small_multidrug_res"/>
</dbReference>
<comment type="caution">
    <text evidence="8">The sequence shown here is derived from an EMBL/GenBank/DDBJ whole genome shotgun (WGS) entry which is preliminary data.</text>
</comment>
<keyword evidence="9" id="KW-1185">Reference proteome</keyword>
<dbReference type="EMBL" id="LILC01000011">
    <property type="protein sequence ID" value="KOO46906.1"/>
    <property type="molecule type" value="Genomic_DNA"/>
</dbReference>
<evidence type="ECO:0000256" key="7">
    <source>
        <dbReference type="RuleBase" id="RU003942"/>
    </source>
</evidence>
<protein>
    <recommendedName>
        <fullName evidence="10">Quaternary ammonium transporter</fullName>
    </recommendedName>
</protein>
<dbReference type="InterPro" id="IPR000390">
    <property type="entry name" value="Small_drug/metabolite_transptr"/>
</dbReference>
<dbReference type="SUPFAM" id="SSF103481">
    <property type="entry name" value="Multidrug resistance efflux transporter EmrE"/>
    <property type="match status" value="1"/>
</dbReference>
<keyword evidence="5" id="KW-1133">Transmembrane helix</keyword>
<evidence type="ECO:0000313" key="9">
    <source>
        <dbReference type="Proteomes" id="UP000037558"/>
    </source>
</evidence>
<dbReference type="STRING" id="284581.AMD01_08290"/>
<dbReference type="Gene3D" id="1.10.3730.20">
    <property type="match status" value="1"/>
</dbReference>
<evidence type="ECO:0000256" key="3">
    <source>
        <dbReference type="ARBA" id="ARBA00022475"/>
    </source>
</evidence>
<dbReference type="PANTHER" id="PTHR30561">
    <property type="entry name" value="SMR FAMILY PROTON-DEPENDENT DRUG EFFLUX TRANSPORTER SUGE"/>
    <property type="match status" value="1"/>
</dbReference>
<keyword evidence="4 7" id="KW-0812">Transmembrane</keyword>
<evidence type="ECO:0000313" key="8">
    <source>
        <dbReference type="EMBL" id="KOO46906.1"/>
    </source>
</evidence>
<dbReference type="RefSeq" id="WP_053400915.1">
    <property type="nucleotide sequence ID" value="NZ_JAUKEN010000001.1"/>
</dbReference>
<comment type="similarity">
    <text evidence="7">Belongs to the drug/metabolite transporter (DMT) superfamily. Small multidrug resistance (SMR) (TC 2.A.7.1) family.</text>
</comment>
<reference evidence="9" key="1">
    <citation type="submission" date="2015-08" db="EMBL/GenBank/DDBJ databases">
        <title>Fjat-14210 dsm16467.</title>
        <authorList>
            <person name="Liu B."/>
            <person name="Wang J."/>
            <person name="Zhu Y."/>
            <person name="Liu G."/>
            <person name="Chen Q."/>
            <person name="Chen Z."/>
            <person name="Lan J."/>
            <person name="Che J."/>
            <person name="Ge C."/>
            <person name="Shi H."/>
            <person name="Pan Z."/>
            <person name="Liu X."/>
        </authorList>
    </citation>
    <scope>NUCLEOTIDE SEQUENCE [LARGE SCALE GENOMIC DNA]</scope>
    <source>
        <strain evidence="9">DSM 16467</strain>
    </source>
</reference>
<evidence type="ECO:0000256" key="4">
    <source>
        <dbReference type="ARBA" id="ARBA00022692"/>
    </source>
</evidence>
<dbReference type="GO" id="GO:0022857">
    <property type="term" value="F:transmembrane transporter activity"/>
    <property type="evidence" value="ECO:0007669"/>
    <property type="project" value="InterPro"/>
</dbReference>
<evidence type="ECO:0000256" key="6">
    <source>
        <dbReference type="ARBA" id="ARBA00023136"/>
    </source>
</evidence>
<dbReference type="Proteomes" id="UP000037558">
    <property type="component" value="Unassembled WGS sequence"/>
</dbReference>
<dbReference type="PATRIC" id="fig|284581.3.peg.3712"/>
<proteinExistence type="inferred from homology"/>
<organism evidence="8 9">
    <name type="scientific">Priestia koreensis</name>
    <dbReference type="NCBI Taxonomy" id="284581"/>
    <lineage>
        <taxon>Bacteria</taxon>
        <taxon>Bacillati</taxon>
        <taxon>Bacillota</taxon>
        <taxon>Bacilli</taxon>
        <taxon>Bacillales</taxon>
        <taxon>Bacillaceae</taxon>
        <taxon>Priestia</taxon>
    </lineage>
</organism>
<gene>
    <name evidence="8" type="ORF">AMD01_08290</name>
</gene>
<keyword evidence="6" id="KW-0472">Membrane</keyword>
<keyword evidence="3" id="KW-1003">Cell membrane</keyword>
<dbReference type="AlphaFoldDB" id="A0A0M0L753"/>
<evidence type="ECO:0000256" key="1">
    <source>
        <dbReference type="ARBA" id="ARBA00004651"/>
    </source>
</evidence>
<dbReference type="FunFam" id="1.10.3730.20:FF:000001">
    <property type="entry name" value="Quaternary ammonium compound resistance transporter SugE"/>
    <property type="match status" value="1"/>
</dbReference>
<evidence type="ECO:0000256" key="5">
    <source>
        <dbReference type="ARBA" id="ARBA00022989"/>
    </source>
</evidence>
<name>A0A0M0L753_9BACI</name>
<dbReference type="Pfam" id="PF00893">
    <property type="entry name" value="Multi_Drug_Res"/>
    <property type="match status" value="1"/>
</dbReference>